<feature type="compositionally biased region" description="Low complexity" evidence="1">
    <location>
        <begin position="22"/>
        <end position="36"/>
    </location>
</feature>
<dbReference type="GeneID" id="63806314"/>
<dbReference type="Proteomes" id="UP000193922">
    <property type="component" value="Unassembled WGS sequence"/>
</dbReference>
<protein>
    <submittedName>
        <fullName evidence="2">Uncharacterized protein</fullName>
    </submittedName>
</protein>
<dbReference type="AlphaFoldDB" id="A0A1Y1WF64"/>
<keyword evidence="3" id="KW-1185">Reference proteome</keyword>
<proteinExistence type="predicted"/>
<gene>
    <name evidence="2" type="ORF">DL89DRAFT_282080</name>
</gene>
<evidence type="ECO:0000256" key="1">
    <source>
        <dbReference type="SAM" id="MobiDB-lite"/>
    </source>
</evidence>
<evidence type="ECO:0000313" key="2">
    <source>
        <dbReference type="EMBL" id="ORX71886.1"/>
    </source>
</evidence>
<name>A0A1Y1WF64_9FUNG</name>
<reference evidence="2 3" key="1">
    <citation type="submission" date="2016-07" db="EMBL/GenBank/DDBJ databases">
        <title>Pervasive Adenine N6-methylation of Active Genes in Fungi.</title>
        <authorList>
            <consortium name="DOE Joint Genome Institute"/>
            <person name="Mondo S.J."/>
            <person name="Dannebaum R.O."/>
            <person name="Kuo R.C."/>
            <person name="Labutti K."/>
            <person name="Haridas S."/>
            <person name="Kuo A."/>
            <person name="Salamov A."/>
            <person name="Ahrendt S.R."/>
            <person name="Lipzen A."/>
            <person name="Sullivan W."/>
            <person name="Andreopoulos W.B."/>
            <person name="Clum A."/>
            <person name="Lindquist E."/>
            <person name="Daum C."/>
            <person name="Ramamoorthy G.K."/>
            <person name="Gryganskyi A."/>
            <person name="Culley D."/>
            <person name="Magnuson J.K."/>
            <person name="James T.Y."/>
            <person name="O'Malley M.A."/>
            <person name="Stajich J.E."/>
            <person name="Spatafora J.W."/>
            <person name="Visel A."/>
            <person name="Grigoriev I.V."/>
        </authorList>
    </citation>
    <scope>NUCLEOTIDE SEQUENCE [LARGE SCALE GENOMIC DNA]</scope>
    <source>
        <strain evidence="2 3">ATCC 12442</strain>
    </source>
</reference>
<dbReference type="EMBL" id="MCFD01000003">
    <property type="protein sequence ID" value="ORX71886.1"/>
    <property type="molecule type" value="Genomic_DNA"/>
</dbReference>
<evidence type="ECO:0000313" key="3">
    <source>
        <dbReference type="Proteomes" id="UP000193922"/>
    </source>
</evidence>
<dbReference type="RefSeq" id="XP_040745310.1">
    <property type="nucleotide sequence ID" value="XM_040889666.1"/>
</dbReference>
<organism evidence="2 3">
    <name type="scientific">Linderina pennispora</name>
    <dbReference type="NCBI Taxonomy" id="61395"/>
    <lineage>
        <taxon>Eukaryota</taxon>
        <taxon>Fungi</taxon>
        <taxon>Fungi incertae sedis</taxon>
        <taxon>Zoopagomycota</taxon>
        <taxon>Kickxellomycotina</taxon>
        <taxon>Kickxellomycetes</taxon>
        <taxon>Kickxellales</taxon>
        <taxon>Kickxellaceae</taxon>
        <taxon>Linderina</taxon>
    </lineage>
</organism>
<dbReference type="OrthoDB" id="5513915at2759"/>
<sequence>MKQRADSAYSEMEIPNGLQIEPTASPASSELSSSAPHAYCSDMDPLVKQALESGDRMKERPLSMGEPGDYLDNLDRFLQTNYECSFCPMEQPTFEDMLKHIKIKHPWYDLKIHKNIR</sequence>
<comment type="caution">
    <text evidence="2">The sequence shown here is derived from an EMBL/GenBank/DDBJ whole genome shotgun (WGS) entry which is preliminary data.</text>
</comment>
<accession>A0A1Y1WF64</accession>
<feature type="region of interest" description="Disordered" evidence="1">
    <location>
        <begin position="1"/>
        <end position="40"/>
    </location>
</feature>